<comment type="caution">
    <text evidence="4">The sequence shown here is derived from an EMBL/GenBank/DDBJ whole genome shotgun (WGS) entry which is preliminary data.</text>
</comment>
<organism evidence="4 5">
    <name type="scientific">Kitasatospora gansuensis</name>
    <dbReference type="NCBI Taxonomy" id="258050"/>
    <lineage>
        <taxon>Bacteria</taxon>
        <taxon>Bacillati</taxon>
        <taxon>Actinomycetota</taxon>
        <taxon>Actinomycetes</taxon>
        <taxon>Kitasatosporales</taxon>
        <taxon>Streptomycetaceae</taxon>
        <taxon>Kitasatospora</taxon>
    </lineage>
</organism>
<evidence type="ECO:0000256" key="1">
    <source>
        <dbReference type="SAM" id="MobiDB-lite"/>
    </source>
</evidence>
<dbReference type="RefSeq" id="WP_184916203.1">
    <property type="nucleotide sequence ID" value="NZ_JACHJR010000001.1"/>
</dbReference>
<evidence type="ECO:0000313" key="4">
    <source>
        <dbReference type="EMBL" id="MBB4947755.1"/>
    </source>
</evidence>
<gene>
    <name evidence="4" type="ORF">F4556_003290</name>
</gene>
<protein>
    <submittedName>
        <fullName evidence="4">LPXTG-motif cell wall-anchored protein</fullName>
    </submittedName>
</protein>
<feature type="transmembrane region" description="Helical" evidence="2">
    <location>
        <begin position="247"/>
        <end position="266"/>
    </location>
</feature>
<keyword evidence="3" id="KW-0732">Signal</keyword>
<keyword evidence="2" id="KW-1133">Transmembrane helix</keyword>
<dbReference type="NCBIfam" id="TIGR01167">
    <property type="entry name" value="LPXTG_anchor"/>
    <property type="match status" value="1"/>
</dbReference>
<feature type="chain" id="PRO_5031369097" evidence="3">
    <location>
        <begin position="36"/>
        <end position="274"/>
    </location>
</feature>
<evidence type="ECO:0000256" key="3">
    <source>
        <dbReference type="SAM" id="SignalP"/>
    </source>
</evidence>
<keyword evidence="2" id="KW-0812">Transmembrane</keyword>
<evidence type="ECO:0000313" key="5">
    <source>
        <dbReference type="Proteomes" id="UP000573327"/>
    </source>
</evidence>
<dbReference type="EMBL" id="JACHJR010000001">
    <property type="protein sequence ID" value="MBB4947755.1"/>
    <property type="molecule type" value="Genomic_DNA"/>
</dbReference>
<feature type="region of interest" description="Disordered" evidence="1">
    <location>
        <begin position="190"/>
        <end position="230"/>
    </location>
</feature>
<feature type="signal peptide" evidence="3">
    <location>
        <begin position="1"/>
        <end position="35"/>
    </location>
</feature>
<dbReference type="Proteomes" id="UP000573327">
    <property type="component" value="Unassembled WGS sequence"/>
</dbReference>
<dbReference type="AlphaFoldDB" id="A0A7W7SC37"/>
<evidence type="ECO:0000256" key="2">
    <source>
        <dbReference type="SAM" id="Phobius"/>
    </source>
</evidence>
<keyword evidence="2" id="KW-0472">Membrane</keyword>
<proteinExistence type="predicted"/>
<keyword evidence="5" id="KW-1185">Reference proteome</keyword>
<accession>A0A7W7SC37</accession>
<reference evidence="4 5" key="1">
    <citation type="submission" date="2020-08" db="EMBL/GenBank/DDBJ databases">
        <title>Sequencing the genomes of 1000 actinobacteria strains.</title>
        <authorList>
            <person name="Klenk H.-P."/>
        </authorList>
    </citation>
    <scope>NUCLEOTIDE SEQUENCE [LARGE SCALE GENOMIC DNA]</scope>
    <source>
        <strain evidence="4 5">DSM 44786</strain>
    </source>
</reference>
<feature type="compositionally biased region" description="Low complexity" evidence="1">
    <location>
        <begin position="199"/>
        <end position="230"/>
    </location>
</feature>
<sequence>MRAPVINRFAKIIPLAAVAALTAGLTVIPASTAWACGDEPAPAELNRFFDATNSLVAPVPTAITPGGPKVELGMQLVNSTGAPFKRIAPKLTFDSTYAEAGAALRIEDVTVELMRGGEWKPVKLRSSCDPLLWAETDALVNDALPEGGSQRYLFRVGLSAKVSEKQRSFTVGGGLDAKGHSVSTVLNVTRPTPAPKPGTPKATPSAPAAVPAVAKDAPTATPTPSATPVTSTATELAETGSSTPNTFLLASAAALVALGAGVLLVVRRGRRARG</sequence>
<name>A0A7W7SC37_9ACTN</name>